<evidence type="ECO:0000313" key="2">
    <source>
        <dbReference type="EMBL" id="KIM83811.1"/>
    </source>
</evidence>
<dbReference type="PANTHER" id="PTHR28026:SF9">
    <property type="entry name" value="2-HYDROXY-PALMITIC ACID DIOXYGENASE MPO1"/>
    <property type="match status" value="1"/>
</dbReference>
<evidence type="ECO:0000313" key="3">
    <source>
        <dbReference type="Proteomes" id="UP000054166"/>
    </source>
</evidence>
<organism evidence="2 3">
    <name type="scientific">Piloderma croceum (strain F 1598)</name>
    <dbReference type="NCBI Taxonomy" id="765440"/>
    <lineage>
        <taxon>Eukaryota</taxon>
        <taxon>Fungi</taxon>
        <taxon>Dikarya</taxon>
        <taxon>Basidiomycota</taxon>
        <taxon>Agaricomycotina</taxon>
        <taxon>Agaricomycetes</taxon>
        <taxon>Agaricomycetidae</taxon>
        <taxon>Atheliales</taxon>
        <taxon>Atheliaceae</taxon>
        <taxon>Piloderma</taxon>
    </lineage>
</organism>
<protein>
    <recommendedName>
        <fullName evidence="4">DUF962-domain-containing protein</fullName>
    </recommendedName>
</protein>
<name>A0A0C3FZY8_PILCF</name>
<dbReference type="Pfam" id="PF06127">
    <property type="entry name" value="Mpo1-like"/>
    <property type="match status" value="1"/>
</dbReference>
<reference evidence="2 3" key="1">
    <citation type="submission" date="2014-04" db="EMBL/GenBank/DDBJ databases">
        <authorList>
            <consortium name="DOE Joint Genome Institute"/>
            <person name="Kuo A."/>
            <person name="Tarkka M."/>
            <person name="Buscot F."/>
            <person name="Kohler A."/>
            <person name="Nagy L.G."/>
            <person name="Floudas D."/>
            <person name="Copeland A."/>
            <person name="Barry K.W."/>
            <person name="Cichocki N."/>
            <person name="Veneault-Fourrey C."/>
            <person name="LaButti K."/>
            <person name="Lindquist E.A."/>
            <person name="Lipzen A."/>
            <person name="Lundell T."/>
            <person name="Morin E."/>
            <person name="Murat C."/>
            <person name="Sun H."/>
            <person name="Tunlid A."/>
            <person name="Henrissat B."/>
            <person name="Grigoriev I.V."/>
            <person name="Hibbett D.S."/>
            <person name="Martin F."/>
            <person name="Nordberg H.P."/>
            <person name="Cantor M.N."/>
            <person name="Hua S.X."/>
        </authorList>
    </citation>
    <scope>NUCLEOTIDE SEQUENCE [LARGE SCALE GENOMIC DNA]</scope>
    <source>
        <strain evidence="2 3">F 1598</strain>
    </source>
</reference>
<keyword evidence="1" id="KW-1133">Transmembrane helix</keyword>
<dbReference type="GO" id="GO:0005783">
    <property type="term" value="C:endoplasmic reticulum"/>
    <property type="evidence" value="ECO:0007669"/>
    <property type="project" value="TreeGrafter"/>
</dbReference>
<feature type="transmembrane region" description="Helical" evidence="1">
    <location>
        <begin position="62"/>
        <end position="82"/>
    </location>
</feature>
<dbReference type="AlphaFoldDB" id="A0A0C3FZY8"/>
<dbReference type="PANTHER" id="PTHR28026">
    <property type="entry name" value="DUF962 DOMAIN PROTEIN (AFU_ORTHOLOGUE AFUA_8G05310)"/>
    <property type="match status" value="1"/>
</dbReference>
<dbReference type="HOGENOM" id="CLU_081702_1_0_1"/>
<dbReference type="EMBL" id="KN832989">
    <property type="protein sequence ID" value="KIM83811.1"/>
    <property type="molecule type" value="Genomic_DNA"/>
</dbReference>
<feature type="transmembrane region" description="Helical" evidence="1">
    <location>
        <begin position="25"/>
        <end position="50"/>
    </location>
</feature>
<evidence type="ECO:0008006" key="4">
    <source>
        <dbReference type="Google" id="ProtNLM"/>
    </source>
</evidence>
<dbReference type="InterPro" id="IPR009305">
    <property type="entry name" value="Mpo1-like"/>
</dbReference>
<keyword evidence="1" id="KW-0812">Transmembrane</keyword>
<feature type="transmembrane region" description="Helical" evidence="1">
    <location>
        <begin position="145"/>
        <end position="166"/>
    </location>
</feature>
<keyword evidence="1" id="KW-0472">Membrane</keyword>
<dbReference type="Proteomes" id="UP000054166">
    <property type="component" value="Unassembled WGS sequence"/>
</dbReference>
<feature type="transmembrane region" description="Helical" evidence="1">
    <location>
        <begin position="88"/>
        <end position="108"/>
    </location>
</feature>
<dbReference type="GO" id="GO:0016020">
    <property type="term" value="C:membrane"/>
    <property type="evidence" value="ECO:0007669"/>
    <property type="project" value="GOC"/>
</dbReference>
<feature type="transmembrane region" description="Helical" evidence="1">
    <location>
        <begin position="115"/>
        <end position="133"/>
    </location>
</feature>
<accession>A0A0C3FZY8</accession>
<dbReference type="GO" id="GO:0046521">
    <property type="term" value="P:sphingoid catabolic process"/>
    <property type="evidence" value="ECO:0007669"/>
    <property type="project" value="TreeGrafter"/>
</dbReference>
<dbReference type="FunCoup" id="A0A0C3FZY8">
    <property type="interactions" value="99"/>
</dbReference>
<gene>
    <name evidence="2" type="ORF">PILCRDRAFT_818839</name>
</gene>
<proteinExistence type="predicted"/>
<dbReference type="InParanoid" id="A0A0C3FZY8"/>
<evidence type="ECO:0000256" key="1">
    <source>
        <dbReference type="SAM" id="Phobius"/>
    </source>
</evidence>
<keyword evidence="3" id="KW-1185">Reference proteome</keyword>
<dbReference type="OrthoDB" id="2124888at2759"/>
<reference evidence="3" key="2">
    <citation type="submission" date="2015-01" db="EMBL/GenBank/DDBJ databases">
        <title>Evolutionary Origins and Diversification of the Mycorrhizal Mutualists.</title>
        <authorList>
            <consortium name="DOE Joint Genome Institute"/>
            <consortium name="Mycorrhizal Genomics Consortium"/>
            <person name="Kohler A."/>
            <person name="Kuo A."/>
            <person name="Nagy L.G."/>
            <person name="Floudas D."/>
            <person name="Copeland A."/>
            <person name="Barry K.W."/>
            <person name="Cichocki N."/>
            <person name="Veneault-Fourrey C."/>
            <person name="LaButti K."/>
            <person name="Lindquist E.A."/>
            <person name="Lipzen A."/>
            <person name="Lundell T."/>
            <person name="Morin E."/>
            <person name="Murat C."/>
            <person name="Riley R."/>
            <person name="Ohm R."/>
            <person name="Sun H."/>
            <person name="Tunlid A."/>
            <person name="Henrissat B."/>
            <person name="Grigoriev I.V."/>
            <person name="Hibbett D.S."/>
            <person name="Martin F."/>
        </authorList>
    </citation>
    <scope>NUCLEOTIDE SEQUENCE [LARGE SCALE GENOMIC DNA]</scope>
    <source>
        <strain evidence="3">F 1598</strain>
    </source>
</reference>
<sequence>MVSQIFDVDKQLVFYGAYHSNKINILVHLVCVPLLLWSGFVMGCEVPVPFFPSFHHEFNRFLIFDFKGPAVVASLFLAYYFALEPVAALLYAPQLALVVLSATAFSYYQRYPYSKAAIIHGVAWIAQILGHGLAEKRAPTFLDNLLGAVVMAPFFVHIETLFYFGYKPDLHKRVQDGVEAEIARIKSAEKEKNNTAGKKEL</sequence>